<dbReference type="PANTHER" id="PTHR30529:SF1">
    <property type="entry name" value="CYTOCHROME B561 HOMOLOG 2"/>
    <property type="match status" value="1"/>
</dbReference>
<keyword evidence="6 13" id="KW-0812">Transmembrane</keyword>
<protein>
    <submittedName>
        <fullName evidence="15">Cytochrome b561 family protein</fullName>
    </submittedName>
</protein>
<dbReference type="EMBL" id="CP001431">
    <property type="protein sequence ID" value="ACT69860.1"/>
    <property type="molecule type" value="Genomic_DNA"/>
</dbReference>
<evidence type="ECO:0000313" key="16">
    <source>
        <dbReference type="Proteomes" id="UP000001627"/>
    </source>
</evidence>
<evidence type="ECO:0000256" key="8">
    <source>
        <dbReference type="ARBA" id="ARBA00022982"/>
    </source>
</evidence>
<evidence type="ECO:0000256" key="11">
    <source>
        <dbReference type="ARBA" id="ARBA00023136"/>
    </source>
</evidence>
<evidence type="ECO:0000256" key="3">
    <source>
        <dbReference type="ARBA" id="ARBA00022448"/>
    </source>
</evidence>
<reference evidence="15 16" key="1">
    <citation type="journal article" date="2009" name="Nucleic Acids Res.">
        <title>Analysis of complete genome sequence of Neorickettsia risticii: causative agent of Potomac horse fever.</title>
        <authorList>
            <person name="Lin M."/>
            <person name="Zhang C."/>
            <person name="Gibson K."/>
            <person name="Rikihisa Y."/>
        </authorList>
    </citation>
    <scope>NUCLEOTIDE SEQUENCE [LARGE SCALE GENOMIC DNA]</scope>
    <source>
        <strain evidence="15 16">Illinois</strain>
    </source>
</reference>
<dbReference type="Proteomes" id="UP000001627">
    <property type="component" value="Chromosome"/>
</dbReference>
<keyword evidence="3" id="KW-0813">Transport</keyword>
<evidence type="ECO:0000256" key="1">
    <source>
        <dbReference type="ARBA" id="ARBA00001970"/>
    </source>
</evidence>
<name>C6V641_NEORI</name>
<dbReference type="GO" id="GO:0046872">
    <property type="term" value="F:metal ion binding"/>
    <property type="evidence" value="ECO:0007669"/>
    <property type="project" value="UniProtKB-KW"/>
</dbReference>
<keyword evidence="4" id="KW-1003">Cell membrane</keyword>
<evidence type="ECO:0000256" key="13">
    <source>
        <dbReference type="SAM" id="Phobius"/>
    </source>
</evidence>
<dbReference type="GO" id="GO:0005886">
    <property type="term" value="C:plasma membrane"/>
    <property type="evidence" value="ECO:0007669"/>
    <property type="project" value="UniProtKB-SubCell"/>
</dbReference>
<feature type="transmembrane region" description="Helical" evidence="13">
    <location>
        <begin position="107"/>
        <end position="131"/>
    </location>
</feature>
<evidence type="ECO:0000256" key="4">
    <source>
        <dbReference type="ARBA" id="ARBA00022475"/>
    </source>
</evidence>
<keyword evidence="9 13" id="KW-1133">Transmembrane helix</keyword>
<comment type="cofactor">
    <cofactor evidence="1">
        <name>heme b</name>
        <dbReference type="ChEBI" id="CHEBI:60344"/>
    </cofactor>
</comment>
<dbReference type="SUPFAM" id="SSF81342">
    <property type="entry name" value="Transmembrane di-heme cytochromes"/>
    <property type="match status" value="1"/>
</dbReference>
<sequence>MTSYLTPPLKFVVYGKHKAIGMTVGILMLVRLAIRVCFGVPEAQFSRLENILLRVVHSLLYVLTIGAVFSGYLMSCSAGKAVSWFGVFEFPLLFPRNPDIAKAAHDAHQVIIYLLACLVALHILATLKHLIVDKENIFKRMF</sequence>
<evidence type="ECO:0000256" key="7">
    <source>
        <dbReference type="ARBA" id="ARBA00022723"/>
    </source>
</evidence>
<dbReference type="GO" id="GO:0020037">
    <property type="term" value="F:heme binding"/>
    <property type="evidence" value="ECO:0007669"/>
    <property type="project" value="TreeGrafter"/>
</dbReference>
<dbReference type="InterPro" id="IPR052168">
    <property type="entry name" value="Cytochrome_b561_oxidase"/>
</dbReference>
<dbReference type="HOGENOM" id="CLU_095321_4_0_5"/>
<evidence type="ECO:0000256" key="10">
    <source>
        <dbReference type="ARBA" id="ARBA00023004"/>
    </source>
</evidence>
<evidence type="ECO:0000313" key="15">
    <source>
        <dbReference type="EMBL" id="ACT69860.1"/>
    </source>
</evidence>
<evidence type="ECO:0000256" key="2">
    <source>
        <dbReference type="ARBA" id="ARBA00004651"/>
    </source>
</evidence>
<proteinExistence type="inferred from homology"/>
<feature type="transmembrane region" description="Helical" evidence="13">
    <location>
        <begin position="20"/>
        <end position="38"/>
    </location>
</feature>
<keyword evidence="16" id="KW-1185">Reference proteome</keyword>
<evidence type="ECO:0000256" key="6">
    <source>
        <dbReference type="ARBA" id="ARBA00022692"/>
    </source>
</evidence>
<comment type="similarity">
    <text evidence="12">Belongs to the cytochrome b561 family.</text>
</comment>
<dbReference type="PANTHER" id="PTHR30529">
    <property type="entry name" value="CYTOCHROME B561"/>
    <property type="match status" value="1"/>
</dbReference>
<dbReference type="GO" id="GO:0022904">
    <property type="term" value="P:respiratory electron transport chain"/>
    <property type="evidence" value="ECO:0007669"/>
    <property type="project" value="InterPro"/>
</dbReference>
<keyword evidence="10" id="KW-0408">Iron</keyword>
<evidence type="ECO:0000256" key="9">
    <source>
        <dbReference type="ARBA" id="ARBA00022989"/>
    </source>
</evidence>
<dbReference type="KEGG" id="nri:NRI_0893"/>
<feature type="transmembrane region" description="Helical" evidence="13">
    <location>
        <begin position="59"/>
        <end position="87"/>
    </location>
</feature>
<evidence type="ECO:0000259" key="14">
    <source>
        <dbReference type="Pfam" id="PF01292"/>
    </source>
</evidence>
<dbReference type="InterPro" id="IPR016174">
    <property type="entry name" value="Di-haem_cyt_TM"/>
</dbReference>
<evidence type="ECO:0000256" key="12">
    <source>
        <dbReference type="ARBA" id="ARBA00037975"/>
    </source>
</evidence>
<dbReference type="InterPro" id="IPR011577">
    <property type="entry name" value="Cyt_b561_bac/Ni-Hgenase"/>
</dbReference>
<dbReference type="Pfam" id="PF01292">
    <property type="entry name" value="Ni_hydr_CYTB"/>
    <property type="match status" value="1"/>
</dbReference>
<organism evidence="15 16">
    <name type="scientific">Neorickettsia risticii (strain Illinois)</name>
    <dbReference type="NCBI Taxonomy" id="434131"/>
    <lineage>
        <taxon>Bacteria</taxon>
        <taxon>Pseudomonadati</taxon>
        <taxon>Pseudomonadota</taxon>
        <taxon>Alphaproteobacteria</taxon>
        <taxon>Rickettsiales</taxon>
        <taxon>Anaplasmataceae</taxon>
        <taxon>Neorickettsia</taxon>
    </lineage>
</organism>
<keyword evidence="11 13" id="KW-0472">Membrane</keyword>
<gene>
    <name evidence="15" type="ordered locus">NRI_0893</name>
</gene>
<keyword evidence="8" id="KW-0249">Electron transport</keyword>
<dbReference type="GO" id="GO:0009055">
    <property type="term" value="F:electron transfer activity"/>
    <property type="evidence" value="ECO:0007669"/>
    <property type="project" value="InterPro"/>
</dbReference>
<keyword evidence="5" id="KW-0349">Heme</keyword>
<evidence type="ECO:0000256" key="5">
    <source>
        <dbReference type="ARBA" id="ARBA00022617"/>
    </source>
</evidence>
<dbReference type="eggNOG" id="COG3038">
    <property type="taxonomic scope" value="Bacteria"/>
</dbReference>
<dbReference type="AlphaFoldDB" id="C6V641"/>
<feature type="domain" description="Cytochrome b561 bacterial/Ni-hydrogenase" evidence="14">
    <location>
        <begin position="7"/>
        <end position="142"/>
    </location>
</feature>
<keyword evidence="7" id="KW-0479">Metal-binding</keyword>
<comment type="subcellular location">
    <subcellularLocation>
        <location evidence="2">Cell membrane</location>
        <topology evidence="2">Multi-pass membrane protein</topology>
    </subcellularLocation>
</comment>
<accession>C6V641</accession>